<dbReference type="STRING" id="44010.AWC00_26595"/>
<feature type="region of interest" description="Disordered" evidence="1">
    <location>
        <begin position="1"/>
        <end position="29"/>
    </location>
</feature>
<dbReference type="EMBL" id="AP022613">
    <property type="protein sequence ID" value="BBZ38589.1"/>
    <property type="molecule type" value="Genomic_DNA"/>
</dbReference>
<gene>
    <name evidence="2" type="ORF">MCNS_16520</name>
</gene>
<dbReference type="RefSeq" id="WP_085235955.1">
    <property type="nucleotide sequence ID" value="NZ_AP022613.1"/>
</dbReference>
<dbReference type="OrthoDB" id="580988at2"/>
<proteinExistence type="predicted"/>
<dbReference type="Proteomes" id="UP000467385">
    <property type="component" value="Chromosome"/>
</dbReference>
<evidence type="ECO:0000256" key="1">
    <source>
        <dbReference type="SAM" id="MobiDB-lite"/>
    </source>
</evidence>
<reference evidence="2 3" key="1">
    <citation type="journal article" date="2019" name="Emerg. Microbes Infect.">
        <title>Comprehensive subspecies identification of 175 nontuberculous mycobacteria species based on 7547 genomic profiles.</title>
        <authorList>
            <person name="Matsumoto Y."/>
            <person name="Kinjo T."/>
            <person name="Motooka D."/>
            <person name="Nabeya D."/>
            <person name="Jung N."/>
            <person name="Uechi K."/>
            <person name="Horii T."/>
            <person name="Iida T."/>
            <person name="Fujita J."/>
            <person name="Nakamura S."/>
        </authorList>
    </citation>
    <scope>NUCLEOTIDE SEQUENCE [LARGE SCALE GENOMIC DNA]</scope>
    <source>
        <strain evidence="2 3">JCM 14738</strain>
    </source>
</reference>
<name>A0A1X1ST74_9MYCO</name>
<accession>A0A1X1ST74</accession>
<evidence type="ECO:0000313" key="3">
    <source>
        <dbReference type="Proteomes" id="UP000467385"/>
    </source>
</evidence>
<sequence>MIQHRWTSDQEIEESKRQAKQGSVGKRHHHVPQMYLRRWAGADGKVRLTQTDTGASYLQPPKEIANRDNFYKIAAADLEAEFPGLWLEKHMARIEGDAASWLQALDDLPDGRIYDGDLIANMAVFVALQDQRTVRARERELRIEDALNRFGRAKVASLMLPFTCQLYGIPYTPQRHDELLQQMLDKPEASVERKPRAIESAIGVWRNQAVPRFTAARTWWLLSSSSPLLTCDEPVVYLGGHRWQTPSWAWPYLLYPIAPQRILVLAAPGIRLPPPYQLDDVEAAQVNFEVVAASHEFSYELPDTEIAKSISVPPMVDTDPATASTFMDAVRLPSRWREGDDQPWALRHWYSGG</sequence>
<dbReference type="AlphaFoldDB" id="A0A1X1ST74"/>
<organism evidence="2 3">
    <name type="scientific">Mycobacterium conspicuum</name>
    <dbReference type="NCBI Taxonomy" id="44010"/>
    <lineage>
        <taxon>Bacteria</taxon>
        <taxon>Bacillati</taxon>
        <taxon>Actinomycetota</taxon>
        <taxon>Actinomycetes</taxon>
        <taxon>Mycobacteriales</taxon>
        <taxon>Mycobacteriaceae</taxon>
        <taxon>Mycobacterium</taxon>
    </lineage>
</organism>
<protein>
    <submittedName>
        <fullName evidence="2">Uncharacterized protein</fullName>
    </submittedName>
</protein>
<dbReference type="InterPro" id="IPR025332">
    <property type="entry name" value="DUF4238"/>
</dbReference>
<dbReference type="Pfam" id="PF14022">
    <property type="entry name" value="DUF4238"/>
    <property type="match status" value="1"/>
</dbReference>
<keyword evidence="3" id="KW-1185">Reference proteome</keyword>
<evidence type="ECO:0000313" key="2">
    <source>
        <dbReference type="EMBL" id="BBZ38589.1"/>
    </source>
</evidence>